<accession>A0AA42J1E5</accession>
<keyword evidence="2" id="KW-1185">Reference proteome</keyword>
<gene>
    <name evidence="1" type="ORF">PBV87_12935</name>
</gene>
<sequence length="104" mass="12294">MRKLLYEIDTLQRNALNWNAKGVERKLQNIRTLLNTWRYEVAYDRTKGLDPSILDLPKDEAIALYISEIYRMIETYEEDVVIKSVKFISIDEEGHMAFKVVVEI</sequence>
<name>A0AA42J1E5_9FIRM</name>
<evidence type="ECO:0000313" key="2">
    <source>
        <dbReference type="Proteomes" id="UP001169242"/>
    </source>
</evidence>
<comment type="caution">
    <text evidence="1">The sequence shown here is derived from an EMBL/GenBank/DDBJ whole genome shotgun (WGS) entry which is preliminary data.</text>
</comment>
<reference evidence="1" key="1">
    <citation type="journal article" date="2023" name="Int. J. Syst. Evol. Microbiol.">
        <title>&lt;i&gt;Holtiella tumoricola&lt;/i&gt; gen. nov. sp. nov., isolated from a human clinical sample.</title>
        <authorList>
            <person name="Allen-Vercoe E."/>
            <person name="Daigneault M.C."/>
            <person name="Vancuren S.J."/>
            <person name="Cochrane K."/>
            <person name="O'Neal L.L."/>
            <person name="Sankaranarayanan K."/>
            <person name="Lawson P.A."/>
        </authorList>
    </citation>
    <scope>NUCLEOTIDE SEQUENCE</scope>
    <source>
        <strain evidence="1">CC70A</strain>
    </source>
</reference>
<dbReference type="SUPFAM" id="SSF160719">
    <property type="entry name" value="gpW/gp25-like"/>
    <property type="match status" value="1"/>
</dbReference>
<organism evidence="1 2">
    <name type="scientific">Holtiella tumoricola</name>
    <dbReference type="NCBI Taxonomy" id="3018743"/>
    <lineage>
        <taxon>Bacteria</taxon>
        <taxon>Bacillati</taxon>
        <taxon>Bacillota</taxon>
        <taxon>Clostridia</taxon>
        <taxon>Lachnospirales</taxon>
        <taxon>Cellulosilyticaceae</taxon>
        <taxon>Holtiella</taxon>
    </lineage>
</organism>
<evidence type="ECO:0000313" key="1">
    <source>
        <dbReference type="EMBL" id="MDA3732394.1"/>
    </source>
</evidence>
<dbReference type="Gene3D" id="3.10.450.40">
    <property type="match status" value="1"/>
</dbReference>
<dbReference type="Proteomes" id="UP001169242">
    <property type="component" value="Unassembled WGS sequence"/>
</dbReference>
<proteinExistence type="predicted"/>
<protein>
    <submittedName>
        <fullName evidence="1">Uncharacterized protein</fullName>
    </submittedName>
</protein>
<dbReference type="AlphaFoldDB" id="A0AA42J1E5"/>
<dbReference type="EMBL" id="JAQIFT010000047">
    <property type="protein sequence ID" value="MDA3732394.1"/>
    <property type="molecule type" value="Genomic_DNA"/>
</dbReference>
<dbReference type="RefSeq" id="WP_271012566.1">
    <property type="nucleotide sequence ID" value="NZ_JAQIFT010000047.1"/>
</dbReference>